<dbReference type="RefSeq" id="WP_171089901.1">
    <property type="nucleotide sequence ID" value="NZ_CP053069.1"/>
</dbReference>
<name>A0A6M4GU39_9PROT</name>
<dbReference type="AlphaFoldDB" id="A0A6M4GU39"/>
<protein>
    <recommendedName>
        <fullName evidence="2">Alpha/beta hydrolase fold-3 domain-containing protein</fullName>
    </recommendedName>
</protein>
<proteinExistence type="predicted"/>
<sequence>MTPEQIEREYNNRQAVPDHPKYFARWDRDSDYARKTLEGRLDLAYGPHARHRIDYFPARNERGLLVFIHGGYWRALHKDSHAWIAPPFVASGLGVANIGYRLCPEVRIADIIDDVVAATNWLFAQGIAKDRVVVSGHSAGGHLAAAIFASKKLAFDPKRVIGGVPISGVYDLTPLPHYSANADLRLDDAEARSVGMMDVERTIQAPLFVCAGGDETSEFQRQSRDFATAWAPQARDCHIPAGYNHFSILDAFTERGQRLHDATLELFE</sequence>
<dbReference type="EMBL" id="CP053069">
    <property type="protein sequence ID" value="QJR09853.1"/>
    <property type="molecule type" value="Genomic_DNA"/>
</dbReference>
<dbReference type="SUPFAM" id="SSF53474">
    <property type="entry name" value="alpha/beta-Hydrolases"/>
    <property type="match status" value="1"/>
</dbReference>
<dbReference type="Gene3D" id="3.40.50.1820">
    <property type="entry name" value="alpha/beta hydrolase"/>
    <property type="match status" value="1"/>
</dbReference>
<dbReference type="PANTHER" id="PTHR48081:SF33">
    <property type="entry name" value="KYNURENINE FORMAMIDASE"/>
    <property type="match status" value="1"/>
</dbReference>
<organism evidence="3 4">
    <name type="scientific">Usitatibacter rugosus</name>
    <dbReference type="NCBI Taxonomy" id="2732067"/>
    <lineage>
        <taxon>Bacteria</taxon>
        <taxon>Pseudomonadati</taxon>
        <taxon>Pseudomonadota</taxon>
        <taxon>Betaproteobacteria</taxon>
        <taxon>Nitrosomonadales</taxon>
        <taxon>Usitatibacteraceae</taxon>
        <taxon>Usitatibacter</taxon>
    </lineage>
</organism>
<dbReference type="Proteomes" id="UP000501534">
    <property type="component" value="Chromosome"/>
</dbReference>
<evidence type="ECO:0000256" key="1">
    <source>
        <dbReference type="ARBA" id="ARBA00022801"/>
    </source>
</evidence>
<dbReference type="PANTHER" id="PTHR48081">
    <property type="entry name" value="AB HYDROLASE SUPERFAMILY PROTEIN C4A8.06C"/>
    <property type="match status" value="1"/>
</dbReference>
<feature type="domain" description="Alpha/beta hydrolase fold-3" evidence="2">
    <location>
        <begin position="65"/>
        <end position="181"/>
    </location>
</feature>
<evidence type="ECO:0000313" key="4">
    <source>
        <dbReference type="Proteomes" id="UP000501534"/>
    </source>
</evidence>
<evidence type="ECO:0000259" key="2">
    <source>
        <dbReference type="Pfam" id="PF07859"/>
    </source>
</evidence>
<dbReference type="Pfam" id="PF07859">
    <property type="entry name" value="Abhydrolase_3"/>
    <property type="match status" value="1"/>
</dbReference>
<dbReference type="InterPro" id="IPR013094">
    <property type="entry name" value="AB_hydrolase_3"/>
</dbReference>
<dbReference type="InterPro" id="IPR050300">
    <property type="entry name" value="GDXG_lipolytic_enzyme"/>
</dbReference>
<gene>
    <name evidence="3" type="ORF">DSM104443_00903</name>
</gene>
<dbReference type="InterPro" id="IPR029058">
    <property type="entry name" value="AB_hydrolase_fold"/>
</dbReference>
<keyword evidence="1" id="KW-0378">Hydrolase</keyword>
<keyword evidence="4" id="KW-1185">Reference proteome</keyword>
<dbReference type="GO" id="GO:0016787">
    <property type="term" value="F:hydrolase activity"/>
    <property type="evidence" value="ECO:0007669"/>
    <property type="project" value="UniProtKB-KW"/>
</dbReference>
<accession>A0A6M4GU39</accession>
<reference evidence="3 4" key="1">
    <citation type="submission" date="2020-04" db="EMBL/GenBank/DDBJ databases">
        <title>Usitatibacter rugosus gen. nov., sp. nov. and Usitatibacter palustris sp. nov., novel members of Usitatibacteraceae fam. nov. within the order Nitrosomonadales isolated from soil.</title>
        <authorList>
            <person name="Huber K.J."/>
            <person name="Neumann-Schaal M."/>
            <person name="Geppert A."/>
            <person name="Luckner M."/>
            <person name="Wanner G."/>
            <person name="Overmann J."/>
        </authorList>
    </citation>
    <scope>NUCLEOTIDE SEQUENCE [LARGE SCALE GENOMIC DNA]</scope>
    <source>
        <strain evidence="3 4">0125_3</strain>
    </source>
</reference>
<evidence type="ECO:0000313" key="3">
    <source>
        <dbReference type="EMBL" id="QJR09853.1"/>
    </source>
</evidence>
<dbReference type="KEGG" id="uru:DSM104443_00903"/>